<sequence length="108" mass="11596">MALLKTMGPACLALILFQALWELCEPNLIELGAGNVTLCQMEEQKSVLCDSDENCTNAIVPAVDARGFHAPNGTAGTVGCTCYRFGNQLSFCSIVPPDPEYDMDMGAY</sequence>
<keyword evidence="1" id="KW-0732">Signal</keyword>
<dbReference type="AlphaFoldDB" id="A0A6M2E1K2"/>
<accession>A0A6M2E1K2</accession>
<proteinExistence type="predicted"/>
<dbReference type="EMBL" id="GIDH01000433">
    <property type="protein sequence ID" value="NOV52376.1"/>
    <property type="molecule type" value="Transcribed_RNA"/>
</dbReference>
<protein>
    <submittedName>
        <fullName evidence="2">Putative conserved secreted protein</fullName>
    </submittedName>
</protein>
<feature type="chain" id="PRO_5026865236" evidence="1">
    <location>
        <begin position="27"/>
        <end position="108"/>
    </location>
</feature>
<name>A0A6M2E1K2_9ACAR</name>
<evidence type="ECO:0000256" key="1">
    <source>
        <dbReference type="SAM" id="SignalP"/>
    </source>
</evidence>
<evidence type="ECO:0000313" key="2">
    <source>
        <dbReference type="EMBL" id="NOV52376.1"/>
    </source>
</evidence>
<organism evidence="2">
    <name type="scientific">Amblyomma tuberculatum</name>
    <dbReference type="NCBI Taxonomy" id="48802"/>
    <lineage>
        <taxon>Eukaryota</taxon>
        <taxon>Metazoa</taxon>
        <taxon>Ecdysozoa</taxon>
        <taxon>Arthropoda</taxon>
        <taxon>Chelicerata</taxon>
        <taxon>Arachnida</taxon>
        <taxon>Acari</taxon>
        <taxon>Parasitiformes</taxon>
        <taxon>Ixodida</taxon>
        <taxon>Ixodoidea</taxon>
        <taxon>Ixodidae</taxon>
        <taxon>Amblyomminae</taxon>
        <taxon>Amblyomma</taxon>
    </lineage>
</organism>
<feature type="signal peptide" evidence="1">
    <location>
        <begin position="1"/>
        <end position="26"/>
    </location>
</feature>
<reference evidence="2" key="1">
    <citation type="submission" date="2019-12" db="EMBL/GenBank/DDBJ databases">
        <title>The sialotranscriptome of the gopher-tortoise tick, Amblyomma tuberculatum.</title>
        <authorList>
            <person name="Karim S."/>
            <person name="Andersen J."/>
            <person name="Kumar D."/>
            <person name="Adamson S."/>
            <person name="Ennen J."/>
            <person name="Qualis C.P."/>
            <person name="Ribeiro J.M.C."/>
        </authorList>
    </citation>
    <scope>NUCLEOTIDE SEQUENCE</scope>
    <source>
        <strain evidence="2">Removed</strain>
        <tissue evidence="2">Salivary glands</tissue>
    </source>
</reference>